<evidence type="ECO:0000313" key="2">
    <source>
        <dbReference type="EMBL" id="RNA10550.1"/>
    </source>
</evidence>
<protein>
    <submittedName>
        <fullName evidence="2">Uncharacterized protein</fullName>
    </submittedName>
</protein>
<name>A0A3M7QGP4_BRAPC</name>
<dbReference type="AlphaFoldDB" id="A0A3M7QGP4"/>
<feature type="chain" id="PRO_5018326409" evidence="1">
    <location>
        <begin position="18"/>
        <end position="137"/>
    </location>
</feature>
<organism evidence="2 3">
    <name type="scientific">Brachionus plicatilis</name>
    <name type="common">Marine rotifer</name>
    <name type="synonym">Brachionus muelleri</name>
    <dbReference type="NCBI Taxonomy" id="10195"/>
    <lineage>
        <taxon>Eukaryota</taxon>
        <taxon>Metazoa</taxon>
        <taxon>Spiralia</taxon>
        <taxon>Gnathifera</taxon>
        <taxon>Rotifera</taxon>
        <taxon>Eurotatoria</taxon>
        <taxon>Monogononta</taxon>
        <taxon>Pseudotrocha</taxon>
        <taxon>Ploima</taxon>
        <taxon>Brachionidae</taxon>
        <taxon>Brachionus</taxon>
    </lineage>
</organism>
<dbReference type="Proteomes" id="UP000276133">
    <property type="component" value="Unassembled WGS sequence"/>
</dbReference>
<feature type="signal peptide" evidence="1">
    <location>
        <begin position="1"/>
        <end position="17"/>
    </location>
</feature>
<reference evidence="2 3" key="1">
    <citation type="journal article" date="2018" name="Sci. Rep.">
        <title>Genomic signatures of local adaptation to the degree of environmental predictability in rotifers.</title>
        <authorList>
            <person name="Franch-Gras L."/>
            <person name="Hahn C."/>
            <person name="Garcia-Roger E.M."/>
            <person name="Carmona M.J."/>
            <person name="Serra M."/>
            <person name="Gomez A."/>
        </authorList>
    </citation>
    <scope>NUCLEOTIDE SEQUENCE [LARGE SCALE GENOMIC DNA]</scope>
    <source>
        <strain evidence="2">HYR1</strain>
    </source>
</reference>
<proteinExistence type="predicted"/>
<gene>
    <name evidence="2" type="ORF">BpHYR1_040645</name>
</gene>
<evidence type="ECO:0000256" key="1">
    <source>
        <dbReference type="SAM" id="SignalP"/>
    </source>
</evidence>
<keyword evidence="1" id="KW-0732">Signal</keyword>
<comment type="caution">
    <text evidence="2">The sequence shown here is derived from an EMBL/GenBank/DDBJ whole genome shotgun (WGS) entry which is preliminary data.</text>
</comment>
<accession>A0A3M7QGP4</accession>
<keyword evidence="3" id="KW-1185">Reference proteome</keyword>
<evidence type="ECO:0000313" key="3">
    <source>
        <dbReference type="Proteomes" id="UP000276133"/>
    </source>
</evidence>
<sequence length="137" mass="16134">MLLAFFEFLLSSSNVLKVTVLLKNCAEKETIIVVKSSENQIYVMQIIESETTFVTPTTETSVFCLKFHNAELFTEIRVVQKSQIKIYKKSRYKKIYDFQSPDLTRFRLLLFTHCQNLLSKQESRKNVAQRKKKRSKI</sequence>
<dbReference type="EMBL" id="REGN01006160">
    <property type="protein sequence ID" value="RNA10550.1"/>
    <property type="molecule type" value="Genomic_DNA"/>
</dbReference>